<dbReference type="SUPFAM" id="SSF51735">
    <property type="entry name" value="NAD(P)-binding Rossmann-fold domains"/>
    <property type="match status" value="1"/>
</dbReference>
<reference evidence="1 2" key="1">
    <citation type="journal article" date="2012" name="J. Bacteriol.">
        <title>Complete Genome Sequence of Mycobacterium vaccae Type Strain ATCC 25954.</title>
        <authorList>
            <person name="Ho Y.S."/>
            <person name="Adroub S.A."/>
            <person name="Abadi M."/>
            <person name="Al Alwan B."/>
            <person name="Alkhateeb R."/>
            <person name="Gao G."/>
            <person name="Ragab A."/>
            <person name="Ali S."/>
            <person name="van Soolingen D."/>
            <person name="Bitter W."/>
            <person name="Pain A."/>
            <person name="Abdallah A.M."/>
        </authorList>
    </citation>
    <scope>NUCLEOTIDE SEQUENCE [LARGE SCALE GENOMIC DNA]</scope>
    <source>
        <strain evidence="1 2">ATCC 25954</strain>
    </source>
</reference>
<dbReference type="Gene3D" id="3.40.50.10860">
    <property type="entry name" value="Leucine Dehydrogenase, chain A, domain 1"/>
    <property type="match status" value="1"/>
</dbReference>
<dbReference type="GO" id="GO:0004764">
    <property type="term" value="F:shikimate 3-dehydrogenase (NADP+) activity"/>
    <property type="evidence" value="ECO:0007669"/>
    <property type="project" value="InterPro"/>
</dbReference>
<dbReference type="InterPro" id="IPR022893">
    <property type="entry name" value="Shikimate_DH_fam"/>
</dbReference>
<dbReference type="PANTHER" id="PTHR21089:SF1">
    <property type="entry name" value="BIFUNCTIONAL 3-DEHYDROQUINATE DEHYDRATASE_SHIKIMATE DEHYDROGENASE, CHLOROPLASTIC"/>
    <property type="match status" value="1"/>
</dbReference>
<protein>
    <submittedName>
        <fullName evidence="1">Shikimate 5-dehydrogenase</fullName>
    </submittedName>
</protein>
<name>K0VD49_MYCVA</name>
<accession>K0VD49</accession>
<dbReference type="eggNOG" id="COG0169">
    <property type="taxonomic scope" value="Bacteria"/>
</dbReference>
<organism evidence="1 2">
    <name type="scientific">Mycolicibacterium vaccae ATCC 25954</name>
    <dbReference type="NCBI Taxonomy" id="1194972"/>
    <lineage>
        <taxon>Bacteria</taxon>
        <taxon>Bacillati</taxon>
        <taxon>Actinomycetota</taxon>
        <taxon>Actinomycetes</taxon>
        <taxon>Mycobacteriales</taxon>
        <taxon>Mycobacteriaceae</taxon>
        <taxon>Mycolicibacterium</taxon>
    </lineage>
</organism>
<keyword evidence="2" id="KW-1185">Reference proteome</keyword>
<dbReference type="HOGENOM" id="CLU_1106208_0_0_11"/>
<dbReference type="Proteomes" id="UP000006072">
    <property type="component" value="Unassembled WGS sequence"/>
</dbReference>
<dbReference type="AlphaFoldDB" id="K0VD49"/>
<sequence length="251" mass="26553">MRLAAIGTTAAKPLSSPLLRRALADVGLEVSTAEPFPDARSLIADTNWDIGIVLSPFKIETASLVGDLSPSAQATGVVDTVFARPGRAFGANSNVWAVRAVLRRLIGGTPPNRVLVLGSGGSTRSVLLAVQREWPDVDAVISARDLAKAEPIGQMFGARVAEAAGIAELAADVIINTTTWGETAASEDTPFAFDLPAALRPGAAYFDLNNRRSSLVEQALDAGCVVMSGTYMQRITHHCRAAGMRRWMDAR</sequence>
<gene>
    <name evidence="1" type="ORF">MVAC_13883</name>
</gene>
<dbReference type="PANTHER" id="PTHR21089">
    <property type="entry name" value="SHIKIMATE DEHYDROGENASE"/>
    <property type="match status" value="1"/>
</dbReference>
<dbReference type="SUPFAM" id="SSF53223">
    <property type="entry name" value="Aminoacid dehydrogenase-like, N-terminal domain"/>
    <property type="match status" value="1"/>
</dbReference>
<dbReference type="GO" id="GO:0009423">
    <property type="term" value="P:chorismate biosynthetic process"/>
    <property type="evidence" value="ECO:0007669"/>
    <property type="project" value="TreeGrafter"/>
</dbReference>
<dbReference type="Gene3D" id="3.40.50.720">
    <property type="entry name" value="NAD(P)-binding Rossmann-like Domain"/>
    <property type="match status" value="1"/>
</dbReference>
<evidence type="ECO:0000313" key="1">
    <source>
        <dbReference type="EMBL" id="EJZ08989.1"/>
    </source>
</evidence>
<dbReference type="GO" id="GO:0019632">
    <property type="term" value="P:shikimate metabolic process"/>
    <property type="evidence" value="ECO:0007669"/>
    <property type="project" value="TreeGrafter"/>
</dbReference>
<dbReference type="InterPro" id="IPR046346">
    <property type="entry name" value="Aminoacid_DH-like_N_sf"/>
</dbReference>
<evidence type="ECO:0000313" key="2">
    <source>
        <dbReference type="Proteomes" id="UP000006072"/>
    </source>
</evidence>
<dbReference type="InterPro" id="IPR036291">
    <property type="entry name" value="NAD(P)-bd_dom_sf"/>
</dbReference>
<dbReference type="EMBL" id="ALQA01000026">
    <property type="protein sequence ID" value="EJZ08989.1"/>
    <property type="molecule type" value="Genomic_DNA"/>
</dbReference>
<proteinExistence type="predicted"/>
<comment type="caution">
    <text evidence="1">The sequence shown here is derived from an EMBL/GenBank/DDBJ whole genome shotgun (WGS) entry which is preliminary data.</text>
</comment>
<dbReference type="PATRIC" id="fig|1194972.3.peg.2773"/>